<dbReference type="PANTHER" id="PTHR42756:SF1">
    <property type="entry name" value="TRANSCRIPTIONAL REPRESSOR OF EMRAB OPERON"/>
    <property type="match status" value="1"/>
</dbReference>
<protein>
    <recommendedName>
        <fullName evidence="4">HTH marR-type domain-containing protein</fullName>
    </recommendedName>
</protein>
<dbReference type="InterPro" id="IPR023187">
    <property type="entry name" value="Tscrpt_reg_MarR-type_CS"/>
</dbReference>
<dbReference type="Proteomes" id="UP001162891">
    <property type="component" value="Chromosome"/>
</dbReference>
<dbReference type="PRINTS" id="PR00598">
    <property type="entry name" value="HTHMARR"/>
</dbReference>
<keyword evidence="6" id="KW-1185">Reference proteome</keyword>
<evidence type="ECO:0000313" key="6">
    <source>
        <dbReference type="Proteomes" id="UP001162891"/>
    </source>
</evidence>
<sequence length="148" mass="16407">MQEYLGLLIAAARRRIKQVVLAEVAKFGLSAQQFWTLVALRESHGMSQAELADRVRADAPTVSRTLTALLERGLVQTEPDPDDRRRSRVLLTRAGEKLASDVAAVADEVRAAVIEGMSPAEEAAVRRGLKRIVANLDRYEARMRGRRS</sequence>
<reference evidence="6" key="1">
    <citation type="journal article" date="2022" name="Int. J. Syst. Evol. Microbiol.">
        <title>Anaeromyxobacter oryzae sp. nov., Anaeromyxobacter diazotrophicus sp. nov. and Anaeromyxobacter paludicola sp. nov., isolated from paddy soils.</title>
        <authorList>
            <person name="Itoh H."/>
            <person name="Xu Z."/>
            <person name="Mise K."/>
            <person name="Masuda Y."/>
            <person name="Ushijima N."/>
            <person name="Hayakawa C."/>
            <person name="Shiratori Y."/>
            <person name="Senoo K."/>
        </authorList>
    </citation>
    <scope>NUCLEOTIDE SEQUENCE [LARGE SCALE GENOMIC DNA]</scope>
    <source>
        <strain evidence="6">Red232</strain>
    </source>
</reference>
<name>A0ABN6MVU7_9BACT</name>
<dbReference type="Gene3D" id="1.10.10.10">
    <property type="entry name" value="Winged helix-like DNA-binding domain superfamily/Winged helix DNA-binding domain"/>
    <property type="match status" value="1"/>
</dbReference>
<accession>A0ABN6MVU7</accession>
<proteinExistence type="predicted"/>
<dbReference type="SMART" id="SM00347">
    <property type="entry name" value="HTH_MARR"/>
    <property type="match status" value="1"/>
</dbReference>
<dbReference type="SUPFAM" id="SSF46785">
    <property type="entry name" value="Winged helix' DNA-binding domain"/>
    <property type="match status" value="1"/>
</dbReference>
<feature type="domain" description="HTH marR-type" evidence="4">
    <location>
        <begin position="1"/>
        <end position="134"/>
    </location>
</feature>
<dbReference type="InterPro" id="IPR036390">
    <property type="entry name" value="WH_DNA-bd_sf"/>
</dbReference>
<gene>
    <name evidence="5" type="ORF">AMOR_41350</name>
</gene>
<dbReference type="InterPro" id="IPR036388">
    <property type="entry name" value="WH-like_DNA-bd_sf"/>
</dbReference>
<organism evidence="5 6">
    <name type="scientific">Anaeromyxobacter oryzae</name>
    <dbReference type="NCBI Taxonomy" id="2918170"/>
    <lineage>
        <taxon>Bacteria</taxon>
        <taxon>Pseudomonadati</taxon>
        <taxon>Myxococcota</taxon>
        <taxon>Myxococcia</taxon>
        <taxon>Myxococcales</taxon>
        <taxon>Cystobacterineae</taxon>
        <taxon>Anaeromyxobacteraceae</taxon>
        <taxon>Anaeromyxobacter</taxon>
    </lineage>
</organism>
<dbReference type="RefSeq" id="WP_248362575.1">
    <property type="nucleotide sequence ID" value="NZ_AP025591.1"/>
</dbReference>
<dbReference type="PROSITE" id="PS50995">
    <property type="entry name" value="HTH_MARR_2"/>
    <property type="match status" value="1"/>
</dbReference>
<keyword evidence="3" id="KW-0804">Transcription</keyword>
<dbReference type="EMBL" id="AP025591">
    <property type="protein sequence ID" value="BDG05139.1"/>
    <property type="molecule type" value="Genomic_DNA"/>
</dbReference>
<evidence type="ECO:0000256" key="1">
    <source>
        <dbReference type="ARBA" id="ARBA00023015"/>
    </source>
</evidence>
<evidence type="ECO:0000256" key="2">
    <source>
        <dbReference type="ARBA" id="ARBA00023125"/>
    </source>
</evidence>
<dbReference type="PANTHER" id="PTHR42756">
    <property type="entry name" value="TRANSCRIPTIONAL REGULATOR, MARR"/>
    <property type="match status" value="1"/>
</dbReference>
<dbReference type="Pfam" id="PF12802">
    <property type="entry name" value="MarR_2"/>
    <property type="match status" value="1"/>
</dbReference>
<evidence type="ECO:0000313" key="5">
    <source>
        <dbReference type="EMBL" id="BDG05139.1"/>
    </source>
</evidence>
<keyword evidence="2" id="KW-0238">DNA-binding</keyword>
<dbReference type="PROSITE" id="PS01117">
    <property type="entry name" value="HTH_MARR_1"/>
    <property type="match status" value="1"/>
</dbReference>
<dbReference type="InterPro" id="IPR000835">
    <property type="entry name" value="HTH_MarR-typ"/>
</dbReference>
<evidence type="ECO:0000259" key="4">
    <source>
        <dbReference type="PROSITE" id="PS50995"/>
    </source>
</evidence>
<keyword evidence="1" id="KW-0805">Transcription regulation</keyword>
<evidence type="ECO:0000256" key="3">
    <source>
        <dbReference type="ARBA" id="ARBA00023163"/>
    </source>
</evidence>